<evidence type="ECO:0000256" key="1">
    <source>
        <dbReference type="ARBA" id="ARBA00004651"/>
    </source>
</evidence>
<comment type="subcellular location">
    <subcellularLocation>
        <location evidence="1">Cell membrane</location>
        <topology evidence="1">Multi-pass membrane protein</topology>
    </subcellularLocation>
</comment>
<feature type="domain" description="Major facilitator superfamily (MFS) profile" evidence="7">
    <location>
        <begin position="1"/>
        <end position="438"/>
    </location>
</feature>
<dbReference type="Gene3D" id="1.20.1250.20">
    <property type="entry name" value="MFS general substrate transporter like domains"/>
    <property type="match status" value="1"/>
</dbReference>
<protein>
    <submittedName>
        <fullName evidence="8">MFS transporter</fullName>
    </submittedName>
</protein>
<feature type="transmembrane region" description="Helical" evidence="6">
    <location>
        <begin position="197"/>
        <end position="221"/>
    </location>
</feature>
<dbReference type="Proteomes" id="UP001275440">
    <property type="component" value="Unassembled WGS sequence"/>
</dbReference>
<feature type="transmembrane region" description="Helical" evidence="6">
    <location>
        <begin position="172"/>
        <end position="191"/>
    </location>
</feature>
<dbReference type="PROSITE" id="PS50850">
    <property type="entry name" value="MFS"/>
    <property type="match status" value="1"/>
</dbReference>
<feature type="transmembrane region" description="Helical" evidence="6">
    <location>
        <begin position="311"/>
        <end position="329"/>
    </location>
</feature>
<evidence type="ECO:0000313" key="8">
    <source>
        <dbReference type="EMBL" id="MDV2476021.1"/>
    </source>
</evidence>
<name>A0ABU3WPV2_9NOCA</name>
<keyword evidence="9" id="KW-1185">Reference proteome</keyword>
<feature type="transmembrane region" description="Helical" evidence="6">
    <location>
        <begin position="138"/>
        <end position="160"/>
    </location>
</feature>
<keyword evidence="4 6" id="KW-1133">Transmembrane helix</keyword>
<reference evidence="8 9" key="1">
    <citation type="submission" date="2019-10" db="EMBL/GenBank/DDBJ databases">
        <title>Draft Genome Assembly of Rhodococcus zopfii DSM44189.</title>
        <authorList>
            <person name="Sutton J.M."/>
            <person name="Akob D.M."/>
            <person name="Bushman T.J."/>
        </authorList>
    </citation>
    <scope>NUCLEOTIDE SEQUENCE [LARGE SCALE GENOMIC DNA]</scope>
    <source>
        <strain evidence="8 9">DSM 44189</strain>
    </source>
</reference>
<dbReference type="Pfam" id="PF07690">
    <property type="entry name" value="MFS_1"/>
    <property type="match status" value="1"/>
</dbReference>
<feature type="transmembrane region" description="Helical" evidence="6">
    <location>
        <begin position="376"/>
        <end position="396"/>
    </location>
</feature>
<accession>A0ABU3WPV2</accession>
<evidence type="ECO:0000256" key="6">
    <source>
        <dbReference type="SAM" id="Phobius"/>
    </source>
</evidence>
<dbReference type="Gene3D" id="1.20.1720.10">
    <property type="entry name" value="Multidrug resistance protein D"/>
    <property type="match status" value="1"/>
</dbReference>
<comment type="caution">
    <text evidence="8">The sequence shown here is derived from an EMBL/GenBank/DDBJ whole genome shotgun (WGS) entry which is preliminary data.</text>
</comment>
<organism evidence="8 9">
    <name type="scientific">Rhodococcus zopfii</name>
    <dbReference type="NCBI Taxonomy" id="43772"/>
    <lineage>
        <taxon>Bacteria</taxon>
        <taxon>Bacillati</taxon>
        <taxon>Actinomycetota</taxon>
        <taxon>Actinomycetes</taxon>
        <taxon>Mycobacteriales</taxon>
        <taxon>Nocardiaceae</taxon>
        <taxon>Rhodococcus</taxon>
    </lineage>
</organism>
<dbReference type="PANTHER" id="PTHR42718">
    <property type="entry name" value="MAJOR FACILITATOR SUPERFAMILY MULTIDRUG TRANSPORTER MFSC"/>
    <property type="match status" value="1"/>
</dbReference>
<evidence type="ECO:0000313" key="9">
    <source>
        <dbReference type="Proteomes" id="UP001275440"/>
    </source>
</evidence>
<dbReference type="InterPro" id="IPR011701">
    <property type="entry name" value="MFS"/>
</dbReference>
<dbReference type="CDD" id="cd17504">
    <property type="entry name" value="MFS_MMR_MDR_like"/>
    <property type="match status" value="1"/>
</dbReference>
<evidence type="ECO:0000256" key="5">
    <source>
        <dbReference type="ARBA" id="ARBA00023136"/>
    </source>
</evidence>
<feature type="transmembrane region" description="Helical" evidence="6">
    <location>
        <begin position="23"/>
        <end position="41"/>
    </location>
</feature>
<feature type="transmembrane region" description="Helical" evidence="6">
    <location>
        <begin position="416"/>
        <end position="440"/>
    </location>
</feature>
<dbReference type="EMBL" id="WBMO01000001">
    <property type="protein sequence ID" value="MDV2476021.1"/>
    <property type="molecule type" value="Genomic_DNA"/>
</dbReference>
<evidence type="ECO:0000259" key="7">
    <source>
        <dbReference type="PROSITE" id="PS50850"/>
    </source>
</evidence>
<dbReference type="PANTHER" id="PTHR42718:SF9">
    <property type="entry name" value="MAJOR FACILITATOR SUPERFAMILY MULTIDRUG TRANSPORTER MFSC"/>
    <property type="match status" value="1"/>
</dbReference>
<dbReference type="InterPro" id="IPR036259">
    <property type="entry name" value="MFS_trans_sf"/>
</dbReference>
<dbReference type="SUPFAM" id="SSF103473">
    <property type="entry name" value="MFS general substrate transporter"/>
    <property type="match status" value="1"/>
</dbReference>
<feature type="transmembrane region" description="Helical" evidence="6">
    <location>
        <begin position="280"/>
        <end position="299"/>
    </location>
</feature>
<proteinExistence type="predicted"/>
<feature type="transmembrane region" description="Helical" evidence="6">
    <location>
        <begin position="53"/>
        <end position="72"/>
    </location>
</feature>
<evidence type="ECO:0000256" key="3">
    <source>
        <dbReference type="ARBA" id="ARBA00022692"/>
    </source>
</evidence>
<evidence type="ECO:0000256" key="4">
    <source>
        <dbReference type="ARBA" id="ARBA00022989"/>
    </source>
</evidence>
<dbReference type="InterPro" id="IPR020846">
    <property type="entry name" value="MFS_dom"/>
</dbReference>
<gene>
    <name evidence="8" type="ORF">F8M49_12870</name>
</gene>
<keyword evidence="2" id="KW-0813">Transport</keyword>
<evidence type="ECO:0000256" key="2">
    <source>
        <dbReference type="ARBA" id="ARBA00022448"/>
    </source>
</evidence>
<sequence>MQTLVVPLIAQLPVILDTTASNASWVITVTLLAAAVAMPVTGRLGDLYGKRPMLLACTVPVIAGSAVCALASSLFPMILGRGLQGLGMGLIPLGISALRDLLPPEKLHSSIALMSSSMGIGGALGLPIAAAVAENFSWRALFWAAAVLTAVVAVLIWIVVPATPVEGPRGKFDPVGAITLGVGLVCLLLAVSKGADWAWSSGITIAMFSVAVVAFGVFAWWELRVDDPLVDLRVTARRPVLLTNLASVVVGFSMYAQSLIVPQLLQLPAETGFGLGQSMFAMGLWMAPSGVMMMLVSPLGARLSAGRGPKVTLLVGSLVIAFGYGSSVLLMGSTWGLLVVTSICGAGVGLAYGAMPALIMGSVRQTATAAANSFNSLMRSVGTSVSAAVVGVVLAQMSMPFGEHTLPTEAGFRTGLLIGCGVAVVAALIILAIPGAPAGATLQRIDQKRDAVKV</sequence>
<keyword evidence="5 6" id="KW-0472">Membrane</keyword>
<feature type="transmembrane region" description="Helical" evidence="6">
    <location>
        <begin position="335"/>
        <end position="355"/>
    </location>
</feature>
<keyword evidence="3 6" id="KW-0812">Transmembrane</keyword>
<feature type="transmembrane region" description="Helical" evidence="6">
    <location>
        <begin position="110"/>
        <end position="132"/>
    </location>
</feature>